<feature type="region of interest" description="Disordered" evidence="1">
    <location>
        <begin position="238"/>
        <end position="267"/>
    </location>
</feature>
<reference evidence="2 3" key="1">
    <citation type="journal article" date="2018" name="Sci. Rep.">
        <title>Comparative genomics provides insights into the lifestyle and reveals functional heterogeneity of dark septate endophytic fungi.</title>
        <authorList>
            <person name="Knapp D.G."/>
            <person name="Nemeth J.B."/>
            <person name="Barry K."/>
            <person name="Hainaut M."/>
            <person name="Henrissat B."/>
            <person name="Johnson J."/>
            <person name="Kuo A."/>
            <person name="Lim J.H.P."/>
            <person name="Lipzen A."/>
            <person name="Nolan M."/>
            <person name="Ohm R.A."/>
            <person name="Tamas L."/>
            <person name="Grigoriev I.V."/>
            <person name="Spatafora J.W."/>
            <person name="Nagy L.G."/>
            <person name="Kovacs G.M."/>
        </authorList>
    </citation>
    <scope>NUCLEOTIDE SEQUENCE [LARGE SCALE GENOMIC DNA]</scope>
    <source>
        <strain evidence="2 3">DSE2036</strain>
    </source>
</reference>
<evidence type="ECO:0000313" key="3">
    <source>
        <dbReference type="Proteomes" id="UP000244855"/>
    </source>
</evidence>
<accession>A0A2V1EDI1</accession>
<proteinExistence type="predicted"/>
<feature type="compositionally biased region" description="Polar residues" evidence="1">
    <location>
        <begin position="215"/>
        <end position="224"/>
    </location>
</feature>
<feature type="region of interest" description="Disordered" evidence="1">
    <location>
        <begin position="188"/>
        <end position="224"/>
    </location>
</feature>
<evidence type="ECO:0000313" key="2">
    <source>
        <dbReference type="EMBL" id="PVI08079.1"/>
    </source>
</evidence>
<evidence type="ECO:0000256" key="1">
    <source>
        <dbReference type="SAM" id="MobiDB-lite"/>
    </source>
</evidence>
<feature type="compositionally biased region" description="Basic and acidic residues" evidence="1">
    <location>
        <begin position="115"/>
        <end position="128"/>
    </location>
</feature>
<dbReference type="Proteomes" id="UP000244855">
    <property type="component" value="Unassembled WGS sequence"/>
</dbReference>
<feature type="region of interest" description="Disordered" evidence="1">
    <location>
        <begin position="85"/>
        <end position="148"/>
    </location>
</feature>
<name>A0A2V1EDI1_9PLEO</name>
<dbReference type="AlphaFoldDB" id="A0A2V1EDI1"/>
<sequence>MDATSTPLSPTGVPDIYLPCSLEDQTEILPRSMSQCWSTAATASTHKSKKRKRRANWFPESKFALADSDEDKLLSKRATRRKFSLSLPNFSLKQRGKAPQKDPKPYPSKRQKHRAEKENEGVDNAERENDSDDPTTNPTRRRSSFAKVKDFFSSIRRDSIFGSDKPKLHYFNKKMEPLAQNGVLRFETPTHVPEQPSSNSGSQSVVPYEEPTLKPGSSTYWRHSSYQSRPCTVVPVARNSRASSVSSSLAPMEVRVSQEQSQWQVSS</sequence>
<gene>
    <name evidence="2" type="ORF">DM02DRAFT_722960</name>
</gene>
<feature type="compositionally biased region" description="Polar residues" evidence="1">
    <location>
        <begin position="195"/>
        <end position="205"/>
    </location>
</feature>
<organism evidence="2 3">
    <name type="scientific">Periconia macrospinosa</name>
    <dbReference type="NCBI Taxonomy" id="97972"/>
    <lineage>
        <taxon>Eukaryota</taxon>
        <taxon>Fungi</taxon>
        <taxon>Dikarya</taxon>
        <taxon>Ascomycota</taxon>
        <taxon>Pezizomycotina</taxon>
        <taxon>Dothideomycetes</taxon>
        <taxon>Pleosporomycetidae</taxon>
        <taxon>Pleosporales</taxon>
        <taxon>Massarineae</taxon>
        <taxon>Periconiaceae</taxon>
        <taxon>Periconia</taxon>
    </lineage>
</organism>
<dbReference type="EMBL" id="KZ805301">
    <property type="protein sequence ID" value="PVI08079.1"/>
    <property type="molecule type" value="Genomic_DNA"/>
</dbReference>
<keyword evidence="3" id="KW-1185">Reference proteome</keyword>
<protein>
    <submittedName>
        <fullName evidence="2">Uncharacterized protein</fullName>
    </submittedName>
</protein>